<protein>
    <submittedName>
        <fullName evidence="5">Transcriptional regulator</fullName>
    </submittedName>
</protein>
<dbReference type="InterPro" id="IPR011711">
    <property type="entry name" value="GntR_C"/>
</dbReference>
<dbReference type="InterPro" id="IPR036390">
    <property type="entry name" value="WH_DNA-bd_sf"/>
</dbReference>
<dbReference type="InterPro" id="IPR036388">
    <property type="entry name" value="WH-like_DNA-bd_sf"/>
</dbReference>
<dbReference type="PANTHER" id="PTHR43537:SF41">
    <property type="entry name" value="TRANSCRIPTIONAL REGULATORY PROTEIN"/>
    <property type="match status" value="1"/>
</dbReference>
<evidence type="ECO:0000313" key="5">
    <source>
        <dbReference type="EMBL" id="BCM82031.1"/>
    </source>
</evidence>
<dbReference type="Pfam" id="PF00392">
    <property type="entry name" value="GntR"/>
    <property type="match status" value="1"/>
</dbReference>
<dbReference type="AlphaFoldDB" id="A0A8H8WPM0"/>
<dbReference type="Pfam" id="PF07729">
    <property type="entry name" value="FCD"/>
    <property type="match status" value="1"/>
</dbReference>
<keyword evidence="1" id="KW-0805">Transcription regulation</keyword>
<dbReference type="SUPFAM" id="SSF48008">
    <property type="entry name" value="GntR ligand-binding domain-like"/>
    <property type="match status" value="1"/>
</dbReference>
<dbReference type="InterPro" id="IPR000524">
    <property type="entry name" value="Tscrpt_reg_HTH_GntR"/>
</dbReference>
<sequence>MENMAVTERARGARSVAGGLGHRTVSAAVAEALRQRILSGALAPGVQLRQDALAEEFGISRIPIREALLQLEAGGLVKIVPHRGAVVSGLSIEEVEDIFQLRVSLEPQLLILSARHLTPQDFSELRALRDEYGAALKAGTVETWGELNRRFHLGLLRHAGRPRSLAIIAGLLQDCDRPTRLQLSVTGDVARADMEHTTILDLCEAGEIVAAANLLRIHVEHAGRSLVEIYRRSAASTA</sequence>
<dbReference type="SMART" id="SM00895">
    <property type="entry name" value="FCD"/>
    <property type="match status" value="1"/>
</dbReference>
<evidence type="ECO:0000256" key="1">
    <source>
        <dbReference type="ARBA" id="ARBA00023015"/>
    </source>
</evidence>
<dbReference type="EMBL" id="AP024145">
    <property type="protein sequence ID" value="BCM82031.1"/>
    <property type="molecule type" value="Genomic_DNA"/>
</dbReference>
<evidence type="ECO:0000256" key="2">
    <source>
        <dbReference type="ARBA" id="ARBA00023125"/>
    </source>
</evidence>
<proteinExistence type="predicted"/>
<accession>A0A8H8WPM0</accession>
<dbReference type="Gene3D" id="1.10.10.10">
    <property type="entry name" value="Winged helix-like DNA-binding domain superfamily/Winged helix DNA-binding domain"/>
    <property type="match status" value="1"/>
</dbReference>
<reference evidence="5" key="1">
    <citation type="submission" date="2020-11" db="EMBL/GenBank/DDBJ databases">
        <title>Complete genome sequence of a novel pathogenic Methylobacterium strain isolated from rice in Vietnam.</title>
        <authorList>
            <person name="Lai K."/>
            <person name="Okazaki S."/>
            <person name="Higashi K."/>
            <person name="Mori H."/>
            <person name="Toyoda A."/>
            <person name="Kurokawa K."/>
        </authorList>
    </citation>
    <scope>NUCLEOTIDE SEQUENCE</scope>
    <source>
        <strain evidence="5">VL1</strain>
    </source>
</reference>
<dbReference type="SUPFAM" id="SSF46785">
    <property type="entry name" value="Winged helix' DNA-binding domain"/>
    <property type="match status" value="1"/>
</dbReference>
<dbReference type="Gene3D" id="1.20.120.530">
    <property type="entry name" value="GntR ligand-binding domain-like"/>
    <property type="match status" value="1"/>
</dbReference>
<dbReference type="PROSITE" id="PS50949">
    <property type="entry name" value="HTH_GNTR"/>
    <property type="match status" value="1"/>
</dbReference>
<dbReference type="GO" id="GO:0003677">
    <property type="term" value="F:DNA binding"/>
    <property type="evidence" value="ECO:0007669"/>
    <property type="project" value="UniProtKB-KW"/>
</dbReference>
<dbReference type="Proteomes" id="UP000663508">
    <property type="component" value="Chromosome"/>
</dbReference>
<organism evidence="5 6">
    <name type="scientific">Methylobacterium indicum</name>
    <dbReference type="NCBI Taxonomy" id="1775910"/>
    <lineage>
        <taxon>Bacteria</taxon>
        <taxon>Pseudomonadati</taxon>
        <taxon>Pseudomonadota</taxon>
        <taxon>Alphaproteobacteria</taxon>
        <taxon>Hyphomicrobiales</taxon>
        <taxon>Methylobacteriaceae</taxon>
        <taxon>Methylobacterium</taxon>
    </lineage>
</organism>
<dbReference type="SMART" id="SM00345">
    <property type="entry name" value="HTH_GNTR"/>
    <property type="match status" value="1"/>
</dbReference>
<evidence type="ECO:0000259" key="4">
    <source>
        <dbReference type="PROSITE" id="PS50949"/>
    </source>
</evidence>
<keyword evidence="3" id="KW-0804">Transcription</keyword>
<dbReference type="KEGG" id="mind:mvi_04920"/>
<dbReference type="GO" id="GO:0003700">
    <property type="term" value="F:DNA-binding transcription factor activity"/>
    <property type="evidence" value="ECO:0007669"/>
    <property type="project" value="InterPro"/>
</dbReference>
<name>A0A8H8WPM0_9HYPH</name>
<evidence type="ECO:0000256" key="3">
    <source>
        <dbReference type="ARBA" id="ARBA00023163"/>
    </source>
</evidence>
<evidence type="ECO:0000313" key="6">
    <source>
        <dbReference type="Proteomes" id="UP000663508"/>
    </source>
</evidence>
<dbReference type="CDD" id="cd07377">
    <property type="entry name" value="WHTH_GntR"/>
    <property type="match status" value="1"/>
</dbReference>
<feature type="domain" description="HTH gntR-type" evidence="4">
    <location>
        <begin position="23"/>
        <end position="90"/>
    </location>
</feature>
<gene>
    <name evidence="5" type="ORF">mvi_04920</name>
</gene>
<dbReference type="PANTHER" id="PTHR43537">
    <property type="entry name" value="TRANSCRIPTIONAL REGULATOR, GNTR FAMILY"/>
    <property type="match status" value="1"/>
</dbReference>
<dbReference type="InterPro" id="IPR008920">
    <property type="entry name" value="TF_FadR/GntR_C"/>
</dbReference>
<dbReference type="PRINTS" id="PR00035">
    <property type="entry name" value="HTHGNTR"/>
</dbReference>
<keyword evidence="2" id="KW-0238">DNA-binding</keyword>